<reference evidence="2" key="1">
    <citation type="submission" date="2024-04" db="EMBL/GenBank/DDBJ databases">
        <authorList>
            <person name="Shaw F."/>
            <person name="Minotto A."/>
        </authorList>
    </citation>
    <scope>NUCLEOTIDE SEQUENCE [LARGE SCALE GENOMIC DNA]</scope>
</reference>
<dbReference type="EMBL" id="OZ037949">
    <property type="protein sequence ID" value="CAL1710476.1"/>
    <property type="molecule type" value="Genomic_DNA"/>
</dbReference>
<evidence type="ECO:0000313" key="1">
    <source>
        <dbReference type="EMBL" id="CAL1710476.1"/>
    </source>
</evidence>
<organism evidence="1 2">
    <name type="scientific">Somion occarium</name>
    <dbReference type="NCBI Taxonomy" id="3059160"/>
    <lineage>
        <taxon>Eukaryota</taxon>
        <taxon>Fungi</taxon>
        <taxon>Dikarya</taxon>
        <taxon>Basidiomycota</taxon>
        <taxon>Agaricomycotina</taxon>
        <taxon>Agaricomycetes</taxon>
        <taxon>Polyporales</taxon>
        <taxon>Cerrenaceae</taxon>
        <taxon>Somion</taxon>
    </lineage>
</organism>
<accession>A0ABP1DRM0</accession>
<gene>
    <name evidence="1" type="ORF">GFSPODELE1_LOCUS7848</name>
</gene>
<proteinExistence type="predicted"/>
<protein>
    <submittedName>
        <fullName evidence="1">Uncharacterized protein</fullName>
    </submittedName>
</protein>
<keyword evidence="2" id="KW-1185">Reference proteome</keyword>
<dbReference type="Proteomes" id="UP001497453">
    <property type="component" value="Chromosome 6"/>
</dbReference>
<sequence>MQPSVHDIQPIFNGVQESLLATPSLLSVFVPLSRDENPQSSNSAPASELDISRISSYIQHIFPNPSVSGMGKWCYDCNTPMKDPTTMEIHGRTVAALSEPQTDDNRALLRFIVVVQILHQLGHAICHHFNDLTTVIKLLPTFPVYVSNNFTKPYSHMEHGFWIEEALFGGIVGVMFDEHLDWLPPAFLSSDFTHISFLFLWCRDGRTYKLAVQDVKERLESFRFIPFDVSKLEVVPIQHINSRTCAMLLGDHFFMSNPGPGADKTAKDELFERSYVSPLPITRHFGVRDCK</sequence>
<evidence type="ECO:0000313" key="2">
    <source>
        <dbReference type="Proteomes" id="UP001497453"/>
    </source>
</evidence>
<name>A0ABP1DRM0_9APHY</name>